<dbReference type="EMBL" id="KQ414638">
    <property type="protein sequence ID" value="KOC66895.1"/>
    <property type="molecule type" value="Genomic_DNA"/>
</dbReference>
<sequence>MFLAEFLALIVLSCGSEVNQWIGGLIERALIKLAGHLFDEEYNCYSLSLSLLSRRKIIRSVVKGHVPGSPFY</sequence>
<organism evidence="2 3">
    <name type="scientific">Habropoda laboriosa</name>
    <dbReference type="NCBI Taxonomy" id="597456"/>
    <lineage>
        <taxon>Eukaryota</taxon>
        <taxon>Metazoa</taxon>
        <taxon>Ecdysozoa</taxon>
        <taxon>Arthropoda</taxon>
        <taxon>Hexapoda</taxon>
        <taxon>Insecta</taxon>
        <taxon>Pterygota</taxon>
        <taxon>Neoptera</taxon>
        <taxon>Endopterygota</taxon>
        <taxon>Hymenoptera</taxon>
        <taxon>Apocrita</taxon>
        <taxon>Aculeata</taxon>
        <taxon>Apoidea</taxon>
        <taxon>Anthophila</taxon>
        <taxon>Apidae</taxon>
        <taxon>Habropoda</taxon>
    </lineage>
</organism>
<dbReference type="Proteomes" id="UP000053825">
    <property type="component" value="Unassembled WGS sequence"/>
</dbReference>
<reference evidence="2 3" key="1">
    <citation type="submission" date="2015-07" db="EMBL/GenBank/DDBJ databases">
        <title>The genome of Habropoda laboriosa.</title>
        <authorList>
            <person name="Pan H."/>
            <person name="Kapheim K."/>
        </authorList>
    </citation>
    <scope>NUCLEOTIDE SEQUENCE [LARGE SCALE GENOMIC DNA]</scope>
    <source>
        <strain evidence="2">0110345459</strain>
    </source>
</reference>
<protein>
    <recommendedName>
        <fullName evidence="4">Secreted protein</fullName>
    </recommendedName>
</protein>
<feature type="chain" id="PRO_5011955224" description="Secreted protein" evidence="1">
    <location>
        <begin position="16"/>
        <end position="72"/>
    </location>
</feature>
<keyword evidence="1" id="KW-0732">Signal</keyword>
<evidence type="ECO:0000313" key="3">
    <source>
        <dbReference type="Proteomes" id="UP000053825"/>
    </source>
</evidence>
<proteinExistence type="predicted"/>
<gene>
    <name evidence="2" type="ORF">WH47_11959</name>
</gene>
<evidence type="ECO:0000313" key="2">
    <source>
        <dbReference type="EMBL" id="KOC66895.1"/>
    </source>
</evidence>
<feature type="signal peptide" evidence="1">
    <location>
        <begin position="1"/>
        <end position="15"/>
    </location>
</feature>
<accession>A0A0L7R7P3</accession>
<evidence type="ECO:0008006" key="4">
    <source>
        <dbReference type="Google" id="ProtNLM"/>
    </source>
</evidence>
<name>A0A0L7R7P3_9HYME</name>
<evidence type="ECO:0000256" key="1">
    <source>
        <dbReference type="SAM" id="SignalP"/>
    </source>
</evidence>
<keyword evidence="3" id="KW-1185">Reference proteome</keyword>
<dbReference type="AlphaFoldDB" id="A0A0L7R7P3"/>